<feature type="compositionally biased region" description="Polar residues" evidence="1">
    <location>
        <begin position="27"/>
        <end position="40"/>
    </location>
</feature>
<name>A0A1R3JKD0_9ROSI</name>
<feature type="compositionally biased region" description="Low complexity" evidence="1">
    <location>
        <begin position="13"/>
        <end position="25"/>
    </location>
</feature>
<dbReference type="Proteomes" id="UP000187203">
    <property type="component" value="Unassembled WGS sequence"/>
</dbReference>
<gene>
    <name evidence="2" type="ORF">COLO4_16015</name>
</gene>
<protein>
    <submittedName>
        <fullName evidence="2">Uncharacterized protein</fullName>
    </submittedName>
</protein>
<evidence type="ECO:0000313" key="2">
    <source>
        <dbReference type="EMBL" id="OMO95260.1"/>
    </source>
</evidence>
<feature type="region of interest" description="Disordered" evidence="1">
    <location>
        <begin position="1"/>
        <end position="40"/>
    </location>
</feature>
<feature type="compositionally biased region" description="Polar residues" evidence="1">
    <location>
        <begin position="1"/>
        <end position="12"/>
    </location>
</feature>
<evidence type="ECO:0000313" key="3">
    <source>
        <dbReference type="Proteomes" id="UP000187203"/>
    </source>
</evidence>
<proteinExistence type="predicted"/>
<sequence length="40" mass="4388">MDSAGETSPNSGATLPKAKPTKPLKQFYQNKSQNPIPQTW</sequence>
<dbReference type="AlphaFoldDB" id="A0A1R3JKD0"/>
<accession>A0A1R3JKD0</accession>
<reference evidence="3" key="1">
    <citation type="submission" date="2013-09" db="EMBL/GenBank/DDBJ databases">
        <title>Corchorus olitorius genome sequencing.</title>
        <authorList>
            <person name="Alam M."/>
            <person name="Haque M.S."/>
            <person name="Islam M.S."/>
            <person name="Emdad E.M."/>
            <person name="Islam M.M."/>
            <person name="Ahmed B."/>
            <person name="Halim A."/>
            <person name="Hossen Q.M.M."/>
            <person name="Hossain M.Z."/>
            <person name="Ahmed R."/>
            <person name="Khan M.M."/>
            <person name="Islam R."/>
            <person name="Rashid M.M."/>
            <person name="Khan S.A."/>
            <person name="Rahman M.S."/>
            <person name="Alam M."/>
            <person name="Yahiya A.S."/>
            <person name="Khan M.S."/>
            <person name="Azam M.S."/>
            <person name="Haque T."/>
            <person name="Lashkar M.Z.H."/>
            <person name="Akhand A.I."/>
            <person name="Morshed G."/>
            <person name="Roy S."/>
            <person name="Uddin K.S."/>
            <person name="Rabeya T."/>
            <person name="Hossain A.S."/>
            <person name="Chowdhury A."/>
            <person name="Snigdha A.R."/>
            <person name="Mortoza M.S."/>
            <person name="Matin S.A."/>
            <person name="Hoque S.M.E."/>
            <person name="Islam M.K."/>
            <person name="Roy D.K."/>
            <person name="Haider R."/>
            <person name="Moosa M.M."/>
            <person name="Elias S.M."/>
            <person name="Hasan A.M."/>
            <person name="Jahan S."/>
            <person name="Shafiuddin M."/>
            <person name="Mahmood N."/>
            <person name="Shommy N.S."/>
        </authorList>
    </citation>
    <scope>NUCLEOTIDE SEQUENCE [LARGE SCALE GENOMIC DNA]</scope>
    <source>
        <strain evidence="3">cv. O-4</strain>
    </source>
</reference>
<dbReference type="EMBL" id="AWUE01015858">
    <property type="protein sequence ID" value="OMO95260.1"/>
    <property type="molecule type" value="Genomic_DNA"/>
</dbReference>
<comment type="caution">
    <text evidence="2">The sequence shown here is derived from an EMBL/GenBank/DDBJ whole genome shotgun (WGS) entry which is preliminary data.</text>
</comment>
<organism evidence="2 3">
    <name type="scientific">Corchorus olitorius</name>
    <dbReference type="NCBI Taxonomy" id="93759"/>
    <lineage>
        <taxon>Eukaryota</taxon>
        <taxon>Viridiplantae</taxon>
        <taxon>Streptophyta</taxon>
        <taxon>Embryophyta</taxon>
        <taxon>Tracheophyta</taxon>
        <taxon>Spermatophyta</taxon>
        <taxon>Magnoliopsida</taxon>
        <taxon>eudicotyledons</taxon>
        <taxon>Gunneridae</taxon>
        <taxon>Pentapetalae</taxon>
        <taxon>rosids</taxon>
        <taxon>malvids</taxon>
        <taxon>Malvales</taxon>
        <taxon>Malvaceae</taxon>
        <taxon>Grewioideae</taxon>
        <taxon>Apeibeae</taxon>
        <taxon>Corchorus</taxon>
    </lineage>
</organism>
<keyword evidence="3" id="KW-1185">Reference proteome</keyword>
<evidence type="ECO:0000256" key="1">
    <source>
        <dbReference type="SAM" id="MobiDB-lite"/>
    </source>
</evidence>